<evidence type="ECO:0000313" key="2">
    <source>
        <dbReference type="Proteomes" id="UP000199441"/>
    </source>
</evidence>
<reference evidence="2" key="1">
    <citation type="submission" date="2016-10" db="EMBL/GenBank/DDBJ databases">
        <authorList>
            <person name="Varghese N."/>
            <person name="Submissions S."/>
        </authorList>
    </citation>
    <scope>NUCLEOTIDE SEQUENCE [LARGE SCALE GENOMIC DNA]</scope>
    <source>
        <strain evidence="2">DSM 26922</strain>
    </source>
</reference>
<dbReference type="OrthoDB" id="7862430at2"/>
<accession>A0A1H3CAS0</accession>
<dbReference type="EMBL" id="FNOI01000008">
    <property type="protein sequence ID" value="SDX51292.1"/>
    <property type="molecule type" value="Genomic_DNA"/>
</dbReference>
<sequence>MSSYHTEVQNLNYNAATRCFEALVVFHEGHETRKVPISAPLPIATDFEAVSTILVARAKSHRAKGRAKMMARSPAQKMGKLVHLNDMIRQFKATMGLSDMSTAA</sequence>
<dbReference type="RefSeq" id="WP_089948217.1">
    <property type="nucleotide sequence ID" value="NZ_FNOI01000008.1"/>
</dbReference>
<evidence type="ECO:0000313" key="1">
    <source>
        <dbReference type="EMBL" id="SDX51292.1"/>
    </source>
</evidence>
<keyword evidence="2" id="KW-1185">Reference proteome</keyword>
<dbReference type="Proteomes" id="UP000199441">
    <property type="component" value="Unassembled WGS sequence"/>
</dbReference>
<protein>
    <submittedName>
        <fullName evidence="1">Uncharacterized protein</fullName>
    </submittedName>
</protein>
<name>A0A1H3CAS0_9RHOB</name>
<organism evidence="1 2">
    <name type="scientific">Litoreibacter albidus</name>
    <dbReference type="NCBI Taxonomy" id="670155"/>
    <lineage>
        <taxon>Bacteria</taxon>
        <taxon>Pseudomonadati</taxon>
        <taxon>Pseudomonadota</taxon>
        <taxon>Alphaproteobacteria</taxon>
        <taxon>Rhodobacterales</taxon>
        <taxon>Roseobacteraceae</taxon>
        <taxon>Litoreibacter</taxon>
    </lineage>
</organism>
<dbReference type="STRING" id="670155.SAMN04488001_3426"/>
<proteinExistence type="predicted"/>
<dbReference type="AlphaFoldDB" id="A0A1H3CAS0"/>
<gene>
    <name evidence="1" type="ORF">SAMN04488001_3426</name>
</gene>